<protein>
    <submittedName>
        <fullName evidence="1">Uncharacterized protein</fullName>
    </submittedName>
</protein>
<evidence type="ECO:0000313" key="1">
    <source>
        <dbReference type="EMBL" id="MBD5779343.1"/>
    </source>
</evidence>
<accession>A0A927F9F2</accession>
<comment type="caution">
    <text evidence="1">The sequence shown here is derived from an EMBL/GenBank/DDBJ whole genome shotgun (WGS) entry which is preliminary data.</text>
</comment>
<evidence type="ECO:0000313" key="2">
    <source>
        <dbReference type="Proteomes" id="UP000622317"/>
    </source>
</evidence>
<dbReference type="AlphaFoldDB" id="A0A927F9F2"/>
<reference evidence="1" key="1">
    <citation type="submission" date="2020-09" db="EMBL/GenBank/DDBJ databases">
        <title>Pelagicoccus enzymogenes sp. nov. with an EPS production, isolated from marine sediment.</title>
        <authorList>
            <person name="Feng X."/>
        </authorList>
    </citation>
    <scope>NUCLEOTIDE SEQUENCE</scope>
    <source>
        <strain evidence="1">NFK12</strain>
    </source>
</reference>
<dbReference type="RefSeq" id="WP_191616471.1">
    <property type="nucleotide sequence ID" value="NZ_JACYFG010000007.1"/>
</dbReference>
<gene>
    <name evidence="1" type="ORF">IEN85_07540</name>
</gene>
<name>A0A927F9F2_9BACT</name>
<sequence>MTLKKFRVQRLSQDSFSPERRLVRSLLRKAARGNLHAYVQASSNYTNLISEYLYLAGLTGKAERIFEMKNVLGDCWRYLPYTRRVSDFERFLQVRLERYHSASAPHFQEPHQALNNLSHEGRFLLAARFLNNWSHKTLRLALRTRKKELSLSLMQLRCLLTGIETEKLTWVEQAQILRISELLEGGYSNKDCRKIEREISGQYHALQFKTDWLSYRCELAHLRSEMILDDSEQAELNAAMIDLIKLQPMEKPRLYDSLVNQISFVRLPLL</sequence>
<keyword evidence="2" id="KW-1185">Reference proteome</keyword>
<organism evidence="1 2">
    <name type="scientific">Pelagicoccus enzymogenes</name>
    <dbReference type="NCBI Taxonomy" id="2773457"/>
    <lineage>
        <taxon>Bacteria</taxon>
        <taxon>Pseudomonadati</taxon>
        <taxon>Verrucomicrobiota</taxon>
        <taxon>Opitutia</taxon>
        <taxon>Puniceicoccales</taxon>
        <taxon>Pelagicoccaceae</taxon>
        <taxon>Pelagicoccus</taxon>
    </lineage>
</organism>
<dbReference type="EMBL" id="JACYFG010000007">
    <property type="protein sequence ID" value="MBD5779343.1"/>
    <property type="molecule type" value="Genomic_DNA"/>
</dbReference>
<proteinExistence type="predicted"/>
<dbReference type="Proteomes" id="UP000622317">
    <property type="component" value="Unassembled WGS sequence"/>
</dbReference>